<dbReference type="SUPFAM" id="SSF52540">
    <property type="entry name" value="P-loop containing nucleoside triphosphate hydrolases"/>
    <property type="match status" value="2"/>
</dbReference>
<feature type="transmembrane region" description="Helical" evidence="79">
    <location>
        <begin position="701"/>
        <end position="726"/>
    </location>
</feature>
<dbReference type="Pfam" id="PF01542">
    <property type="entry name" value="HCV_core"/>
    <property type="match status" value="1"/>
</dbReference>
<dbReference type="GO" id="GO:0039645">
    <property type="term" value="P:symbiont-mediated perturbation of host cell cycle G1/S transition checkpoint"/>
    <property type="evidence" value="ECO:0007669"/>
    <property type="project" value="UniProtKB-KW"/>
</dbReference>
<keyword evidence="54" id="KW-0406">Ion transport</keyword>
<dbReference type="GO" id="GO:0005198">
    <property type="term" value="F:structural molecule activity"/>
    <property type="evidence" value="ECO:0007669"/>
    <property type="project" value="InterPro"/>
</dbReference>
<evidence type="ECO:0000256" key="10">
    <source>
        <dbReference type="ARBA" id="ARBA00004482"/>
    </source>
</evidence>
<comment type="function">
    <text evidence="74">Cysteine protease required for the proteolytic auto-cleavage between the non-structural proteins NS2 and NS3. The N-terminus of NS3 is required for the function of NS2 protease (active region NS2-3). Promotes the initiation of viral particle assembly by mediating the interaction between structural and non-structural proteins.</text>
</comment>
<keyword evidence="66" id="KW-0511">Multifunctional enzyme</keyword>
<keyword evidence="33" id="KW-0378">Hydrolase</keyword>
<dbReference type="InterPro" id="IPR007094">
    <property type="entry name" value="RNA-dir_pol_PSvirus"/>
</dbReference>
<dbReference type="GO" id="GO:0044167">
    <property type="term" value="C:host cell endoplasmic reticulum membrane"/>
    <property type="evidence" value="ECO:0007669"/>
    <property type="project" value="UniProtKB-SubCell"/>
</dbReference>
<dbReference type="Pfam" id="PF12941">
    <property type="entry name" value="HCV_NS5a_C"/>
    <property type="match status" value="1"/>
</dbReference>
<dbReference type="GO" id="GO:0003968">
    <property type="term" value="F:RNA-directed RNA polymerase activity"/>
    <property type="evidence" value="ECO:0007669"/>
    <property type="project" value="UniProtKB-KW"/>
</dbReference>
<evidence type="ECO:0000256" key="36">
    <source>
        <dbReference type="ARBA" id="ARBA00022807"/>
    </source>
</evidence>
<dbReference type="Pfam" id="PF00998">
    <property type="entry name" value="RdRP_3"/>
    <property type="match status" value="1"/>
</dbReference>
<protein>
    <recommendedName>
        <fullName evidence="12">Genome polyprotein</fullName>
    </recommendedName>
</protein>
<keyword evidence="31" id="KW-0479">Metal-binding</keyword>
<feature type="domain" description="Helicase ATP-binding" evidence="81">
    <location>
        <begin position="1201"/>
        <end position="1353"/>
    </location>
</feature>
<evidence type="ECO:0000256" key="27">
    <source>
        <dbReference type="ARBA" id="ARBA00022679"/>
    </source>
</evidence>
<evidence type="ECO:0000256" key="4">
    <source>
        <dbReference type="ARBA" id="ARBA00004147"/>
    </source>
</evidence>
<evidence type="ECO:0000256" key="30">
    <source>
        <dbReference type="ARBA" id="ARBA00022703"/>
    </source>
</evidence>
<evidence type="ECO:0000256" key="31">
    <source>
        <dbReference type="ARBA" id="ARBA00022723"/>
    </source>
</evidence>
<dbReference type="Pfam" id="PF08300">
    <property type="entry name" value="HCV_NS5a_1a"/>
    <property type="match status" value="1"/>
</dbReference>
<keyword evidence="20" id="KW-0167">Capsid protein</keyword>
<evidence type="ECO:0000256" key="33">
    <source>
        <dbReference type="ARBA" id="ARBA00022801"/>
    </source>
</evidence>
<dbReference type="InterPro" id="IPR011492">
    <property type="entry name" value="Flavi_DEAD"/>
</dbReference>
<evidence type="ECO:0000256" key="15">
    <source>
        <dbReference type="ARBA" id="ARBA00022484"/>
    </source>
</evidence>
<evidence type="ECO:0000256" key="17">
    <source>
        <dbReference type="ARBA" id="ARBA00022506"/>
    </source>
</evidence>
<dbReference type="InterPro" id="IPR024350">
    <property type="entry name" value="HCV_NS5a_C"/>
</dbReference>
<keyword evidence="55" id="KW-0543">Viral nucleoprotein</keyword>
<dbReference type="InterPro" id="IPR002522">
    <property type="entry name" value="HCV_core_N"/>
</dbReference>
<dbReference type="InterPro" id="IPR043502">
    <property type="entry name" value="DNA/RNA_pol_sf"/>
</dbReference>
<comment type="function">
    <text evidence="73">RNA-dependent RNA polymerase that performs primer-template recognition and RNA synthesis during viral replication. Initiates RNA transcription/replication at a flavin adenine dinucleotide (FAD), resulting in a 5'- FAD cap on viral RNAs. In this way, recognition of viral 5' RNA by host pattern recognition receptors can be bypassed, thereby evading activation of antiviral pathways.</text>
</comment>
<dbReference type="InterPro" id="IPR002518">
    <property type="entry name" value="HCV_NS2"/>
</dbReference>
<evidence type="ECO:0000256" key="62">
    <source>
        <dbReference type="ARBA" id="ARBA00023184"/>
    </source>
</evidence>
<evidence type="ECO:0000256" key="26">
    <source>
        <dbReference type="ARBA" id="ARBA00022670"/>
    </source>
</evidence>
<dbReference type="InterPro" id="IPR001490">
    <property type="entry name" value="HCV_NS4b"/>
</dbReference>
<dbReference type="InterPro" id="IPR002531">
    <property type="entry name" value="HCV_NS1"/>
</dbReference>
<keyword evidence="16" id="KW-1121">Modulation of host cell cycle by virus</keyword>
<dbReference type="Gene3D" id="3.30.70.270">
    <property type="match status" value="2"/>
</dbReference>
<dbReference type="GO" id="GO:0017111">
    <property type="term" value="F:ribonucleoside triphosphate phosphatase activity"/>
    <property type="evidence" value="ECO:0007669"/>
    <property type="project" value="UniProtKB-EC"/>
</dbReference>
<keyword evidence="68" id="KW-0899">Viral immunoevasion</keyword>
<dbReference type="Pfam" id="PF02907">
    <property type="entry name" value="Peptidase_S29"/>
    <property type="match status" value="1"/>
</dbReference>
<feature type="region of interest" description="Disordered" evidence="78">
    <location>
        <begin position="1"/>
        <end position="84"/>
    </location>
</feature>
<dbReference type="Pfam" id="PF01543">
    <property type="entry name" value="HCV_capsid"/>
    <property type="match status" value="1"/>
</dbReference>
<dbReference type="EMBL" id="MT955624">
    <property type="protein sequence ID" value="QOE77139.1"/>
    <property type="molecule type" value="Genomic_RNA"/>
</dbReference>
<keyword evidence="71" id="KW-0407">Ion channel</keyword>
<dbReference type="PROSITE" id="PS51194">
    <property type="entry name" value="HELICASE_CTER"/>
    <property type="match status" value="1"/>
</dbReference>
<dbReference type="Pfam" id="PF01006">
    <property type="entry name" value="HCV_NS4a"/>
    <property type="match status" value="1"/>
</dbReference>
<dbReference type="Gene3D" id="3.40.50.300">
    <property type="entry name" value="P-loop containing nucleotide triphosphate hydrolases"/>
    <property type="match status" value="2"/>
</dbReference>
<keyword evidence="67" id="KW-0687">Ribonucleoprotein</keyword>
<dbReference type="Gene3D" id="3.30.160.890">
    <property type="entry name" value="Hepatitis C virus envelope glycoprotein E1, chain C"/>
    <property type="match status" value="1"/>
</dbReference>
<dbReference type="Gene3D" id="1.20.1280.150">
    <property type="entry name" value="Hepatitis C virus non-structural protein NS2, N-terminal domain"/>
    <property type="match status" value="1"/>
</dbReference>
<dbReference type="Pfam" id="PF01539">
    <property type="entry name" value="HCV_env"/>
    <property type="match status" value="1"/>
</dbReference>
<evidence type="ECO:0000256" key="19">
    <source>
        <dbReference type="ARBA" id="ARBA00022553"/>
    </source>
</evidence>
<sequence>MGNNSKNQKPKPQRGPRNRVRGQSRSGPVVFPSGAVLVGGRYIPPPKKAIRGPRRGLVQAPKSSERGSPRKKRQPPPQTDSSWRKYFPKFWGDKGYPWPYVDPVLQWSAWSTSPGAYRTRWGPRDPRHKSRNLGRVIDTLTCGVADLAGYVPVLGAPAGALCRGAAHLVRFVEDGANFITGNIPGMGFSIFILALLSVLSFGEASVVRAGGHIVSNDCNSSQILWAASDWAIHEVGCVPCVDSACWVPLTSSISVRNESVIVHGLGSHIDVLAAMASVCSTLGIGEACGTATLTYITFLSRFFMSLNLTNDCECFLYPGAISTFEFTMRALQSMMPNLSGFVSMFSGVPNTLFTIFTNGHWGVILALCLYGTTNNYFKLCLLLLAYSGLVSCGNDNSDYINVSLSCNFTVKQMWGWTFFPKWALLNGQRLNCTEGSPYNPKCKGPMDFNITTDPVIDYNGTRSHPPCPYHVSRPCSIINASKVCGKPTCFGPAPIEVGVTDRYGNPASWNDSDKFFFDLRSPHRPPRGRWYGCVWLNSTGWVKQCGAPPCNMKFMSNKSKTFVCPSDCFRQNPKATYQLCGQGPWISYNCLIDYTDRYLHFPCTENFTVYPVRMILGDGARDVRVACKYNRSVSCRTEDRLRASIVSLLYSVTTAAVPPCHFSPLPAFTTGLIHLDRNLSDVQYVWAMTPSAVNIFLRLEWAVFFLLLLMDAKVCAILWFCLFLALQAEAYLSDTMRLIALSYIADDSLLYALLFYCVIYYIPSRVPPFCVFMYHWKFSLAFMVLALPHRAWAFDNISAVTAAFSIALFCLYVTCLSCYKKLFLLVKWWLEYWDVRVECAWRYLGPRVNPKDEKSAFALIFSFLYPSLFRAIYLPLAVVCGSFSMINKRIQKVQYLRRAEVLVRVLTICRDVYGSKWVQWCVLWVASHFGTFLYDHLTPIDTWAAPGLRDLMHSLEPITLSPMERKVVKWGARKIACGDILHGLPVSARLGREVCLGPADRLTSKGWRLLSPITATVTKTRGIPSAIVCCLTGRDKYPHRGHCYILTSLTKTFMGTVCKGVLWSVHHGGGTATLASDKSSLLQVLCSPGDDLVAWPAPAGSKSFQPCTCGSADVYLVTRTGQVVPARKTSEKDASLISPLPISSLKGSSGGPVLCKDGDLVGIFCSASVTRGVAKRIHFADMRTRSVSSCPPKYTDLDSPPAVPSSYQVSFLHAPTGSGKSTKMPLSYVELGYHVLVLNPSVASTLSFGPYMDRTYGECPNIRTGASCKTTGSKLTYSTYGKFLADGGVSAGAYDIIICDECHSTDSTSVLGIGSVLDGAESKGVKLVVLATATPPGSQTVPHPNIDEEALTQSGDIPFYGKMLKSSLLLSGRHLIFCHSKKKCEEVALLLRKAGANAVTYYRGLDVSVIPNEGNVVVVATDALMTGYSGNFDTVTDCNTAVELDIEFSLDPTFSMVTTPKPSDAVCRTQRRGRTGRGRRGTYYYVNSGERPSGVLSSSVLCECYDSGLAWFGLSPAQVTVLLQAYLKQPGLPTGLDHTEFWESVFIGLPTVDAFFLSQLKQQGVTFPYLTAIQATVCLNAQAKAPSKDERWKVLSRYITTNRTPTPLLYRLEDTHDDLTFTHPVTKYIQACMEAEIDTQTNAWVIAGGCVAALVAVAALTGSVVIIAEVHVNEKVVVVPHKGVLYADFDELEECFDHHQYIQQGYEWASRAAQKIREVATSIEPPTGQAQPVLSAIEKFWNQHMWNILSGVQYLAGLTTLPYNPSVACLMGFVSGLTTGLPRPAMAFLTILGGWAASMVAPPQAASTFVGAGLAGIAIGAVGFTDVIVGLLAGYGAGVAGALTAFKILSGVAPSGEDLINLLPSLLNPGALAVGVGAAFILKRYTGGSEGLVAWVNRLIAFCSRGNHVSPDHYVQQQQVVKDVIACLESLTLTRLVKTIHNFVTSENDQNCDFTAIYFFIQWLMKALYDCFTWAKGIILPHLPGFPIISCDTGYSGRWAGEGLVTTRCGCGNMITGNVRNERIRITGSRKCRNLWLNAFPINSTTTGGPRPNPYDTWKTAVLRVTSTEYVEFERKGTAVRVIGATADKLRIPCQVPEPDLMTYIDGVRIHRLAPTPKPMLRDEVVVLIGNHTYPVGATLPCTPEPDVDTVSSLLTDPGHVTAETAARRLRRGRTVDVESSSGSELSAVSRGAASRVSEEHEMQGGPVRPLTGKDELAWIRSFYGRSVTIEVDDKVINFDSWTINSGSEGGHSRESVVAPDNDQVVVAEPPPPPGPVWMRKDYVPALVSGCPIKPGSATPEPSEPSATESAPVEEKEEPRVDGDDAETDPEMPPLEGEEPEEDDDGEWETTSEKDESCSLSYSWTGALVTATRREERRHPIGPLSNTLITKHNLVYQTTTASASARMAKVTIDREQIFDKHYFDTVTAVKKRASEVTADLLTWDEVARLTPKNTAKAKSGLSGSDVRKLTRAARRELSSVWQDLLSDSEQPIPTTVMAKNEVFVSSPTARKPARLIVYPDLPVRACEKRAMYDLFQKLPYSIMGKAYGFQYTPRQRVERLLDMWRHFKNPMGFSYDTKCFDSTVTPHDVDTERDIFLSANLPDEAKTVIKNLTSRLYRGSPMYNSRGDLVGKRECRASGVFPTSMGNTLTNYIKATAAAKAAGLSDPQFLICGDDLVCITSSKGVEEDEQALRDFTSAMTKYSAIPGDLPKPYYDLEQITSCSSNVTVAQDRNGRPYYFLTRDPTTPLARASWETISHSPVNSWLGNIIAFAPTVWVRLVFLTHFFGLLLQQDAVDQNYEFEMYGSTYSVNPLDLPAIIYKLHGPEAFDLTNYSPYEVQRVAAALQKLGSPPLRAWKRRAKLVRSKLKVRGGRYAVVADYLFGFASAYRPKRPAPPGVNSIDVSGWFSIGDDSIGDIYRQLPVVAGKWIPLLLLLPLLAAILYFNK</sequence>
<dbReference type="InterPro" id="IPR001650">
    <property type="entry name" value="Helicase_C-like"/>
</dbReference>
<evidence type="ECO:0000256" key="72">
    <source>
        <dbReference type="ARBA" id="ARBA00023309"/>
    </source>
</evidence>
<dbReference type="FunFam" id="3.40.50.300:FF:000557">
    <property type="entry name" value="Genome polyprotein"/>
    <property type="match status" value="1"/>
</dbReference>
<dbReference type="CDD" id="cd23202">
    <property type="entry name" value="Hepacivirus_RdRp"/>
    <property type="match status" value="1"/>
</dbReference>
<evidence type="ECO:0000256" key="13">
    <source>
        <dbReference type="ARBA" id="ARBA00022448"/>
    </source>
</evidence>
<evidence type="ECO:0000256" key="11">
    <source>
        <dbReference type="ARBA" id="ARBA00004563"/>
    </source>
</evidence>
<dbReference type="GO" id="GO:0006508">
    <property type="term" value="P:proteolysis"/>
    <property type="evidence" value="ECO:0007669"/>
    <property type="project" value="UniProtKB-KW"/>
</dbReference>
<dbReference type="GO" id="GO:0039563">
    <property type="term" value="P:symbiont-mediated suppression of host JAK-STAT cascade via inhibition of STAT1 activity"/>
    <property type="evidence" value="ECO:0007669"/>
    <property type="project" value="UniProtKB-KW"/>
</dbReference>
<dbReference type="Pfam" id="PF01001">
    <property type="entry name" value="HCV_NS4b"/>
    <property type="match status" value="1"/>
</dbReference>
<evidence type="ECO:0000256" key="68">
    <source>
        <dbReference type="ARBA" id="ARBA00023280"/>
    </source>
</evidence>
<evidence type="ECO:0000256" key="75">
    <source>
        <dbReference type="ARBA" id="ARBA00046219"/>
    </source>
</evidence>
<evidence type="ECO:0000256" key="38">
    <source>
        <dbReference type="ARBA" id="ARBA00022830"/>
    </source>
</evidence>
<dbReference type="SUPFAM" id="SSF56672">
    <property type="entry name" value="DNA/RNA polymerases"/>
    <property type="match status" value="1"/>
</dbReference>
<keyword evidence="29" id="KW-0548">Nucleotidyltransferase</keyword>
<keyword evidence="41" id="KW-0460">Magnesium</keyword>
<keyword evidence="51" id="KW-0805">Transcription regulation</keyword>
<evidence type="ECO:0000256" key="61">
    <source>
        <dbReference type="ARBA" id="ARBA00023180"/>
    </source>
</evidence>
<evidence type="ECO:0000256" key="32">
    <source>
        <dbReference type="ARBA" id="ARBA00022741"/>
    </source>
</evidence>
<comment type="cofactor">
    <cofactor evidence="3">
        <name>Zn(2+)</name>
        <dbReference type="ChEBI" id="CHEBI:29105"/>
    </cofactor>
</comment>
<evidence type="ECO:0000256" key="46">
    <source>
        <dbReference type="ARBA" id="ARBA00022953"/>
    </source>
</evidence>
<evidence type="ECO:0000256" key="79">
    <source>
        <dbReference type="SAM" id="Phobius"/>
    </source>
</evidence>
<dbReference type="InterPro" id="IPR013193">
    <property type="entry name" value="HCV_NS5a_1B_dom"/>
</dbReference>
<evidence type="ECO:0000256" key="56">
    <source>
        <dbReference type="ARBA" id="ARBA00023136"/>
    </source>
</evidence>
<organism evidence="85">
    <name type="scientific">Non-primate hepacivirus</name>
    <dbReference type="NCBI Taxonomy" id="1670679"/>
    <lineage>
        <taxon>Viruses</taxon>
        <taxon>Riboviria</taxon>
        <taxon>Orthornavirae</taxon>
        <taxon>Kitrinoviricota</taxon>
        <taxon>Flasuviricetes</taxon>
        <taxon>Amarillovirales</taxon>
        <taxon>Flaviviridae</taxon>
        <taxon>Hepacivirus</taxon>
        <taxon>Hepacivirus equi</taxon>
    </lineage>
</organism>
<dbReference type="Gene3D" id="2.20.25.220">
    <property type="entry name" value="Hepatitis C virus NS5A, 1B domain"/>
    <property type="match status" value="1"/>
</dbReference>
<evidence type="ECO:0000259" key="81">
    <source>
        <dbReference type="PROSITE" id="PS51192"/>
    </source>
</evidence>
<dbReference type="PROSITE" id="PS51192">
    <property type="entry name" value="HELICASE_ATP_BIND_1"/>
    <property type="match status" value="1"/>
</dbReference>
<dbReference type="Gene3D" id="6.10.250.1750">
    <property type="match status" value="1"/>
</dbReference>
<feature type="transmembrane region" description="Helical" evidence="79">
    <location>
        <begin position="799"/>
        <end position="819"/>
    </location>
</feature>
<evidence type="ECO:0000256" key="60">
    <source>
        <dbReference type="ARBA" id="ARBA00023163"/>
    </source>
</evidence>
<comment type="catalytic activity">
    <reaction evidence="77">
        <text>ATP + H2O = ADP + phosphate + H(+)</text>
        <dbReference type="Rhea" id="RHEA:13065"/>
        <dbReference type="ChEBI" id="CHEBI:15377"/>
        <dbReference type="ChEBI" id="CHEBI:15378"/>
        <dbReference type="ChEBI" id="CHEBI:30616"/>
        <dbReference type="ChEBI" id="CHEBI:43474"/>
        <dbReference type="ChEBI" id="CHEBI:456216"/>
        <dbReference type="EC" id="3.6.4.13"/>
    </reaction>
</comment>
<evidence type="ECO:0000256" key="29">
    <source>
        <dbReference type="ARBA" id="ARBA00022695"/>
    </source>
</evidence>
<dbReference type="InterPro" id="IPR027417">
    <property type="entry name" value="P-loop_NTPase"/>
</dbReference>
<evidence type="ECO:0000313" key="85">
    <source>
        <dbReference type="EMBL" id="QOE77139.1"/>
    </source>
</evidence>
<evidence type="ECO:0000256" key="20">
    <source>
        <dbReference type="ARBA" id="ARBA00022561"/>
    </source>
</evidence>
<evidence type="ECO:0000256" key="55">
    <source>
        <dbReference type="ARBA" id="ARBA00023086"/>
    </source>
</evidence>
<evidence type="ECO:0000256" key="24">
    <source>
        <dbReference type="ARBA" id="ARBA00022632"/>
    </source>
</evidence>
<dbReference type="GO" id="GO:0039520">
    <property type="term" value="P:symbiont-mediated activation of host autophagy"/>
    <property type="evidence" value="ECO:0007669"/>
    <property type="project" value="UniProtKB-KW"/>
</dbReference>
<keyword evidence="22" id="KW-0945">Host-virus interaction</keyword>
<evidence type="ECO:0000256" key="12">
    <source>
        <dbReference type="ARBA" id="ARBA00020107"/>
    </source>
</evidence>
<dbReference type="GO" id="GO:0039545">
    <property type="term" value="P:symbiont-mediated suppression of host cytoplasmic pattern recognition receptor signaling pathway via inhibition of MAVS activity"/>
    <property type="evidence" value="ECO:0007669"/>
    <property type="project" value="UniProtKB-KW"/>
</dbReference>
<dbReference type="GO" id="GO:0019087">
    <property type="term" value="P:symbiont-mediated transformation of host cell"/>
    <property type="evidence" value="ECO:0007669"/>
    <property type="project" value="InterPro"/>
</dbReference>
<evidence type="ECO:0000256" key="7">
    <source>
        <dbReference type="ARBA" id="ARBA00004291"/>
    </source>
</evidence>
<evidence type="ECO:0000256" key="51">
    <source>
        <dbReference type="ARBA" id="ARBA00023015"/>
    </source>
</evidence>
<keyword evidence="36" id="KW-0788">Thiol protease</keyword>
<feature type="transmembrane region" description="Helical" evidence="79">
    <location>
        <begin position="738"/>
        <end position="762"/>
    </location>
</feature>
<evidence type="ECO:0000256" key="21">
    <source>
        <dbReference type="ARBA" id="ARBA00022562"/>
    </source>
</evidence>
<evidence type="ECO:0000256" key="74">
    <source>
        <dbReference type="ARBA" id="ARBA00046133"/>
    </source>
</evidence>
<evidence type="ECO:0000259" key="82">
    <source>
        <dbReference type="PROSITE" id="PS51194"/>
    </source>
</evidence>
<evidence type="ECO:0000256" key="25">
    <source>
        <dbReference type="ARBA" id="ARBA00022647"/>
    </source>
</evidence>
<dbReference type="InterPro" id="IPR043128">
    <property type="entry name" value="Rev_trsase/Diguanyl_cyclase"/>
</dbReference>
<feature type="compositionally biased region" description="Basic and acidic residues" evidence="78">
    <location>
        <begin position="2313"/>
        <end position="2323"/>
    </location>
</feature>
<evidence type="ECO:0000256" key="23">
    <source>
        <dbReference type="ARBA" id="ARBA00022595"/>
    </source>
</evidence>
<evidence type="ECO:0000256" key="53">
    <source>
        <dbReference type="ARBA" id="ARBA00023050"/>
    </source>
</evidence>
<keyword evidence="50" id="KW-0007">Acetylation</keyword>
<reference evidence="85" key="1">
    <citation type="submission" date="2020-09" db="EMBL/GenBank/DDBJ databases">
        <authorList>
            <person name="Tomlinson J.E."/>
            <person name="Wolfisberg R."/>
            <person name="Fahnoe U."/>
            <person name="Patel R.S."/>
            <person name="Trivedi S."/>
            <person name="Kumar A."/>
            <person name="Sharma H."/>
            <person name="Nielsen L."/>
            <person name="McDonough S.P."/>
            <person name="Bukh J."/>
            <person name="Tennant B.C."/>
            <person name="Kapoor A."/>
            <person name="Rosenberg B.R."/>
            <person name="Rice C.M."/>
            <person name="Divers T.J."/>
            <person name="Van de Walle G.R."/>
            <person name="Scheel T.K.H."/>
        </authorList>
    </citation>
    <scope>NUCLEOTIDE SEQUENCE</scope>
    <source>
        <strain evidence="85">CU</strain>
    </source>
</reference>
<dbReference type="GO" id="GO:0039502">
    <property type="term" value="P:symbiont-mediated suppression of host type I interferon-mediated signaling pathway"/>
    <property type="evidence" value="ECO:0007669"/>
    <property type="project" value="UniProtKB-KW"/>
</dbReference>
<keyword evidence="48" id="KW-1097">Inhibition of host MAVS by virus</keyword>
<evidence type="ECO:0000256" key="40">
    <source>
        <dbReference type="ARBA" id="ARBA00022840"/>
    </source>
</evidence>
<dbReference type="GO" id="GO:0003723">
    <property type="term" value="F:RNA binding"/>
    <property type="evidence" value="ECO:0007669"/>
    <property type="project" value="UniProtKB-KW"/>
</dbReference>
<feature type="domain" description="Peptidase S29" evidence="84">
    <location>
        <begin position="1011"/>
        <end position="1192"/>
    </location>
</feature>
<dbReference type="GO" id="GO:0055036">
    <property type="term" value="C:virion membrane"/>
    <property type="evidence" value="ECO:0007669"/>
    <property type="project" value="UniProtKB-SubCell"/>
</dbReference>
<keyword evidence="72" id="KW-1078">G1/S host cell cycle checkpoint dysregulation by virus</keyword>
<dbReference type="InterPro" id="IPR014001">
    <property type="entry name" value="Helicase_ATP-bd"/>
</dbReference>
<evidence type="ECO:0000256" key="64">
    <source>
        <dbReference type="ARBA" id="ARBA00023200"/>
    </source>
</evidence>
<dbReference type="Pfam" id="PF01560">
    <property type="entry name" value="HCV_NS1"/>
    <property type="match status" value="1"/>
</dbReference>
<evidence type="ECO:0000256" key="78">
    <source>
        <dbReference type="SAM" id="MobiDB-lite"/>
    </source>
</evidence>
<evidence type="ECO:0000259" key="84">
    <source>
        <dbReference type="PROSITE" id="PS51822"/>
    </source>
</evidence>
<dbReference type="PROSITE" id="PS51693">
    <property type="entry name" value="HCV_NS2_PRO"/>
    <property type="match status" value="1"/>
</dbReference>
<evidence type="ECO:0000256" key="52">
    <source>
        <dbReference type="ARBA" id="ARBA00023039"/>
    </source>
</evidence>
<keyword evidence="40" id="KW-0067">ATP-binding</keyword>
<evidence type="ECO:0000256" key="16">
    <source>
        <dbReference type="ARBA" id="ARBA00022504"/>
    </source>
</evidence>
<comment type="cofactor">
    <cofactor evidence="2">
        <name>Mg(2+)</name>
        <dbReference type="ChEBI" id="CHEBI:18420"/>
    </cofactor>
</comment>
<evidence type="ECO:0000256" key="49">
    <source>
        <dbReference type="ARBA" id="ARBA00022989"/>
    </source>
</evidence>
<dbReference type="InterPro" id="IPR042209">
    <property type="entry name" value="HCV_NS2_N"/>
</dbReference>
<dbReference type="Gene3D" id="2.20.25.210">
    <property type="entry name" value="Hepatitis C NS5A, domain 1B"/>
    <property type="match status" value="1"/>
</dbReference>
<evidence type="ECO:0000256" key="70">
    <source>
        <dbReference type="ARBA" id="ARBA00023296"/>
    </source>
</evidence>
<evidence type="ECO:0000256" key="41">
    <source>
        <dbReference type="ARBA" id="ARBA00022842"/>
    </source>
</evidence>
<evidence type="ECO:0000256" key="48">
    <source>
        <dbReference type="ARBA" id="ARBA00022986"/>
    </source>
</evidence>
<evidence type="ECO:0000256" key="14">
    <source>
        <dbReference type="ARBA" id="ARBA00022482"/>
    </source>
</evidence>
<evidence type="ECO:0000256" key="9">
    <source>
        <dbReference type="ARBA" id="ARBA00004407"/>
    </source>
</evidence>
<dbReference type="GO" id="GO:0004252">
    <property type="term" value="F:serine-type endopeptidase activity"/>
    <property type="evidence" value="ECO:0007669"/>
    <property type="project" value="InterPro"/>
</dbReference>
<evidence type="ECO:0000256" key="34">
    <source>
        <dbReference type="ARBA" id="ARBA00022804"/>
    </source>
</evidence>
<dbReference type="GO" id="GO:0044186">
    <property type="term" value="C:host cell lipid droplet"/>
    <property type="evidence" value="ECO:0007669"/>
    <property type="project" value="UniProtKB-SubCell"/>
</dbReference>
<feature type="transmembrane region" description="Helical" evidence="79">
    <location>
        <begin position="1643"/>
        <end position="1668"/>
    </location>
</feature>
<keyword evidence="61" id="KW-0325">Glycoprotein</keyword>
<evidence type="ECO:0000256" key="67">
    <source>
        <dbReference type="ARBA" id="ARBA00023274"/>
    </source>
</evidence>
<dbReference type="GO" id="GO:0034220">
    <property type="term" value="P:monoatomic ion transmembrane transport"/>
    <property type="evidence" value="ECO:0007669"/>
    <property type="project" value="UniProtKB-KW"/>
</dbReference>
<dbReference type="Proteomes" id="UP001237444">
    <property type="component" value="Segment"/>
</dbReference>
<keyword evidence="25" id="KW-1110">Inhibition of host TRAFs by virus</keyword>
<evidence type="ECO:0000256" key="5">
    <source>
        <dbReference type="ARBA" id="ARBA00004153"/>
    </source>
</evidence>
<keyword evidence="15" id="KW-0696">RNA-directed RNA polymerase</keyword>
<dbReference type="GO" id="GO:0046718">
    <property type="term" value="P:symbiont entry into host cell"/>
    <property type="evidence" value="ECO:0007669"/>
    <property type="project" value="UniProtKB-KW"/>
</dbReference>
<keyword evidence="62" id="KW-1038">Host endoplasmic reticulum</keyword>
<evidence type="ECO:0000256" key="47">
    <source>
        <dbReference type="ARBA" id="ARBA00022961"/>
    </source>
</evidence>
<dbReference type="GO" id="GO:0042025">
    <property type="term" value="C:host cell nucleus"/>
    <property type="evidence" value="ECO:0007669"/>
    <property type="project" value="UniProtKB-SubCell"/>
</dbReference>
<evidence type="ECO:0000256" key="2">
    <source>
        <dbReference type="ARBA" id="ARBA00001946"/>
    </source>
</evidence>
<keyword evidence="70" id="KW-1160">Virus entry into host cell</keyword>
<keyword evidence="27" id="KW-0808">Transferase</keyword>
<dbReference type="PROSITE" id="PS51822">
    <property type="entry name" value="HV_PV_NS3_PRO"/>
    <property type="match status" value="1"/>
</dbReference>
<feature type="domain" description="RdRp catalytic" evidence="80">
    <location>
        <begin position="2570"/>
        <end position="2688"/>
    </location>
</feature>
<keyword evidence="23" id="KW-1162">Viral penetration into host cytoplasm</keyword>
<evidence type="ECO:0000256" key="45">
    <source>
        <dbReference type="ARBA" id="ARBA00022884"/>
    </source>
</evidence>
<feature type="compositionally biased region" description="Acidic residues" evidence="78">
    <location>
        <begin position="2324"/>
        <end position="2350"/>
    </location>
</feature>
<dbReference type="GO" id="GO:0044220">
    <property type="term" value="C:host cell perinuclear region of cytoplasm"/>
    <property type="evidence" value="ECO:0007669"/>
    <property type="project" value="UniProtKB-SubCell"/>
</dbReference>
<evidence type="ECO:0000256" key="54">
    <source>
        <dbReference type="ARBA" id="ARBA00023065"/>
    </source>
</evidence>
<keyword evidence="39" id="KW-0862">Zinc</keyword>
<feature type="domain" description="Helicase C-terminal" evidence="82">
    <location>
        <begin position="1363"/>
        <end position="1523"/>
    </location>
</feature>
<dbReference type="GO" id="GO:0015267">
    <property type="term" value="F:channel activity"/>
    <property type="evidence" value="ECO:0007669"/>
    <property type="project" value="UniProtKB-KW"/>
</dbReference>
<feature type="region of interest" description="Disordered" evidence="78">
    <location>
        <begin position="2291"/>
        <end position="2359"/>
    </location>
</feature>
<comment type="catalytic activity">
    <reaction evidence="1">
        <text>Hydrolysis of four peptide bonds in the viral precursor polyprotein, commonly with Asp or Glu in the P6 position, Cys or Thr in P1 and Ser or Ala in P1'.</text>
        <dbReference type="EC" id="3.4.21.98"/>
    </reaction>
</comment>
<evidence type="ECO:0000256" key="44">
    <source>
        <dbReference type="ARBA" id="ARBA00022879"/>
    </source>
</evidence>
<evidence type="ECO:0000256" key="22">
    <source>
        <dbReference type="ARBA" id="ARBA00022581"/>
    </source>
</evidence>
<dbReference type="GO" id="GO:0019062">
    <property type="term" value="P:virion attachment to host cell"/>
    <property type="evidence" value="ECO:0007669"/>
    <property type="project" value="UniProtKB-KW"/>
</dbReference>
<keyword evidence="17" id="KW-1168">Fusion of virus membrane with host membrane</keyword>
<evidence type="ECO:0000256" key="8">
    <source>
        <dbReference type="ARBA" id="ARBA00004338"/>
    </source>
</evidence>
<dbReference type="Pfam" id="PF01538">
    <property type="entry name" value="HCV_NS2"/>
    <property type="match status" value="1"/>
</dbReference>
<evidence type="ECO:0000256" key="6">
    <source>
        <dbReference type="ARBA" id="ARBA00004181"/>
    </source>
</evidence>
<evidence type="ECO:0000256" key="58">
    <source>
        <dbReference type="ARBA" id="ARBA00023147"/>
    </source>
</evidence>
<dbReference type="InterPro" id="IPR004109">
    <property type="entry name" value="HepC_NS3_protease"/>
</dbReference>
<dbReference type="GO" id="GO:1990904">
    <property type="term" value="C:ribonucleoprotein complex"/>
    <property type="evidence" value="ECO:0007669"/>
    <property type="project" value="UniProtKB-KW"/>
</dbReference>
<dbReference type="InterPro" id="IPR043504">
    <property type="entry name" value="Peptidase_S1_PA_chymotrypsin"/>
</dbReference>
<dbReference type="SUPFAM" id="SSF50494">
    <property type="entry name" value="Trypsin-like serine proteases"/>
    <property type="match status" value="1"/>
</dbReference>
<feature type="compositionally biased region" description="Low complexity" evidence="78">
    <location>
        <begin position="2178"/>
        <end position="2196"/>
    </location>
</feature>
<keyword evidence="32" id="KW-0547">Nucleotide-binding</keyword>
<evidence type="ECO:0000259" key="83">
    <source>
        <dbReference type="PROSITE" id="PS51693"/>
    </source>
</evidence>
<keyword evidence="21" id="KW-1048">Host nucleus</keyword>
<evidence type="ECO:0000256" key="37">
    <source>
        <dbReference type="ARBA" id="ARBA00022825"/>
    </source>
</evidence>
<dbReference type="InterPro" id="IPR002519">
    <property type="entry name" value="HCV_Env"/>
</dbReference>
<keyword evidence="47" id="KW-1105">Inhibition of host STAT1 by virus</keyword>
<keyword evidence="18" id="KW-1170">Fusion of virus membrane with host endosomal membrane</keyword>
<dbReference type="InterPro" id="IPR038170">
    <property type="entry name" value="NS5A_1a_sf"/>
</dbReference>
<dbReference type="InterPro" id="IPR002166">
    <property type="entry name" value="RNA_pol_HCV"/>
</dbReference>
<dbReference type="InterPro" id="IPR002521">
    <property type="entry name" value="HCV_Core_C"/>
</dbReference>
<keyword evidence="57" id="KW-0564">Palmitate</keyword>
<keyword evidence="42" id="KW-0946">Virion</keyword>
<evidence type="ECO:0000256" key="63">
    <source>
        <dbReference type="ARBA" id="ARBA00023190"/>
    </source>
</evidence>
<keyword evidence="13" id="KW-0813">Transport</keyword>
<keyword evidence="19" id="KW-0597">Phosphoprotein</keyword>
<evidence type="ECO:0000256" key="59">
    <source>
        <dbReference type="ARBA" id="ARBA00023157"/>
    </source>
</evidence>
<keyword evidence="49 79" id="KW-1133">Transmembrane helix</keyword>
<evidence type="ECO:0000256" key="76">
    <source>
        <dbReference type="ARBA" id="ARBA00047631"/>
    </source>
</evidence>
<keyword evidence="52" id="KW-1182">Viral ion channel</keyword>
<evidence type="ECO:0000256" key="69">
    <source>
        <dbReference type="ARBA" id="ARBA00023288"/>
    </source>
</evidence>
<keyword evidence="14" id="KW-1113">Inhibition of host RLR pathway by virus</keyword>
<dbReference type="InterPro" id="IPR013192">
    <property type="entry name" value="HCV_NS5A_1a"/>
</dbReference>
<keyword evidence="64" id="KW-1035">Host cytoplasm</keyword>
<evidence type="ECO:0000256" key="77">
    <source>
        <dbReference type="ARBA" id="ARBA00047984"/>
    </source>
</evidence>
<evidence type="ECO:0000256" key="3">
    <source>
        <dbReference type="ARBA" id="ARBA00001947"/>
    </source>
</evidence>
<keyword evidence="28 79" id="KW-0812">Transmembrane</keyword>
<evidence type="ECO:0000256" key="28">
    <source>
        <dbReference type="ARBA" id="ARBA00022692"/>
    </source>
</evidence>
<evidence type="ECO:0000256" key="42">
    <source>
        <dbReference type="ARBA" id="ARBA00022844"/>
    </source>
</evidence>
<evidence type="ECO:0000256" key="18">
    <source>
        <dbReference type="ARBA" id="ARBA00022510"/>
    </source>
</evidence>
<dbReference type="Pfam" id="PF07652">
    <property type="entry name" value="Flavi_DEAD"/>
    <property type="match status" value="1"/>
</dbReference>
<dbReference type="GO" id="GO:0005524">
    <property type="term" value="F:ATP binding"/>
    <property type="evidence" value="ECO:0007669"/>
    <property type="project" value="UniProtKB-KW"/>
</dbReference>
<dbReference type="InterPro" id="IPR054175">
    <property type="entry name" value="NS3_helicase_C"/>
</dbReference>
<keyword evidence="65" id="KW-0922">Interferon antiviral system evasion</keyword>
<evidence type="ECO:0000256" key="43">
    <source>
        <dbReference type="ARBA" id="ARBA00022870"/>
    </source>
</evidence>
<dbReference type="InterPro" id="IPR009003">
    <property type="entry name" value="Peptidase_S1_PA"/>
</dbReference>
<dbReference type="GO" id="GO:0039527">
    <property type="term" value="P:symbiont-mediated suppression of host TRAF-mediated signal transduction"/>
    <property type="evidence" value="ECO:0007669"/>
    <property type="project" value="UniProtKB-KW"/>
</dbReference>
<evidence type="ECO:0000256" key="65">
    <source>
        <dbReference type="ARBA" id="ARBA00023258"/>
    </source>
</evidence>
<keyword evidence="24" id="KW-1090">Inhibition of host innate immune response by virus</keyword>
<dbReference type="InterPro" id="IPR000745">
    <property type="entry name" value="HCV_NS4a"/>
</dbReference>
<keyword evidence="69" id="KW-0449">Lipoprotein</keyword>
<evidence type="ECO:0000256" key="66">
    <source>
        <dbReference type="ARBA" id="ARBA00023268"/>
    </source>
</evidence>
<evidence type="ECO:0000256" key="57">
    <source>
        <dbReference type="ARBA" id="ARBA00023139"/>
    </source>
</evidence>
<dbReference type="PROSITE" id="PS50507">
    <property type="entry name" value="RDRP_SSRNA_POS"/>
    <property type="match status" value="1"/>
</dbReference>
<evidence type="ECO:0000259" key="80">
    <source>
        <dbReference type="PROSITE" id="PS50507"/>
    </source>
</evidence>
<keyword evidence="45" id="KW-0694">RNA-binding</keyword>
<dbReference type="GO" id="GO:0019013">
    <property type="term" value="C:viral nucleocapsid"/>
    <property type="evidence" value="ECO:0007669"/>
    <property type="project" value="UniProtKB-KW"/>
</dbReference>
<dbReference type="GO" id="GO:0003724">
    <property type="term" value="F:RNA helicase activity"/>
    <property type="evidence" value="ECO:0007669"/>
    <property type="project" value="UniProtKB-EC"/>
</dbReference>
<evidence type="ECO:0000256" key="73">
    <source>
        <dbReference type="ARBA" id="ARBA00046032"/>
    </source>
</evidence>
<comment type="catalytic activity">
    <reaction evidence="76">
        <text>a ribonucleoside 5'-triphosphate + H2O = a ribonucleoside 5'-diphosphate + phosphate + H(+)</text>
        <dbReference type="Rhea" id="RHEA:23680"/>
        <dbReference type="ChEBI" id="CHEBI:15377"/>
        <dbReference type="ChEBI" id="CHEBI:15378"/>
        <dbReference type="ChEBI" id="CHEBI:43474"/>
        <dbReference type="ChEBI" id="CHEBI:57930"/>
        <dbReference type="ChEBI" id="CHEBI:61557"/>
        <dbReference type="EC" id="3.6.1.15"/>
    </reaction>
</comment>
<feature type="transmembrane region" description="Helical" evidence="79">
    <location>
        <begin position="856"/>
        <end position="886"/>
    </location>
</feature>
<keyword evidence="56 79" id="KW-0472">Membrane</keyword>
<keyword evidence="53" id="KW-1072">Activation of host autophagy by virus</keyword>
<keyword evidence="34" id="KW-1161">Viral attachment to host cell</keyword>
<keyword evidence="30" id="KW-0053">Apoptosis</keyword>
<keyword evidence="35" id="KW-0347">Helicase</keyword>
<dbReference type="InterPro" id="IPR038568">
    <property type="entry name" value="HCV_NS5A_1B_sf"/>
</dbReference>
<dbReference type="GO" id="GO:0008270">
    <property type="term" value="F:zinc ion binding"/>
    <property type="evidence" value="ECO:0007669"/>
    <property type="project" value="InterPro"/>
</dbReference>
<dbReference type="Gene3D" id="2.40.10.10">
    <property type="entry name" value="Trypsin-like serine proteases"/>
    <property type="match status" value="1"/>
</dbReference>
<evidence type="ECO:0000256" key="1">
    <source>
        <dbReference type="ARBA" id="ARBA00001117"/>
    </source>
</evidence>
<dbReference type="Gene3D" id="1.10.820.10">
    <property type="entry name" value="RNA Helicase Chain A , domain 3"/>
    <property type="match status" value="1"/>
</dbReference>
<dbReference type="GO" id="GO:0004197">
    <property type="term" value="F:cysteine-type endopeptidase activity"/>
    <property type="evidence" value="ECO:0007669"/>
    <property type="project" value="InterPro"/>
</dbReference>
<feature type="transmembrane region" description="Helical" evidence="79">
    <location>
        <begin position="2928"/>
        <end position="2945"/>
    </location>
</feature>
<dbReference type="Gene3D" id="2.40.10.120">
    <property type="match status" value="1"/>
</dbReference>
<dbReference type="GO" id="GO:0033650">
    <property type="term" value="C:host cell mitochondrion"/>
    <property type="evidence" value="ECO:0007669"/>
    <property type="project" value="UniProtKB-SubCell"/>
</dbReference>
<keyword evidence="43" id="KW-1043">Host membrane</keyword>
<feature type="domain" description="Peptidase C18" evidence="83">
    <location>
        <begin position="887"/>
        <end position="1010"/>
    </location>
</feature>
<accession>A0A866W114</accession>
<evidence type="ECO:0000256" key="50">
    <source>
        <dbReference type="ARBA" id="ARBA00022990"/>
    </source>
</evidence>
<evidence type="ECO:0000256" key="39">
    <source>
        <dbReference type="ARBA" id="ARBA00022833"/>
    </source>
</evidence>
<dbReference type="GO" id="GO:0039694">
    <property type="term" value="P:viral RNA genome replication"/>
    <property type="evidence" value="ECO:0007669"/>
    <property type="project" value="InterPro"/>
</dbReference>
<dbReference type="SMART" id="SM00487">
    <property type="entry name" value="DEXDc"/>
    <property type="match status" value="1"/>
</dbReference>
<name>A0A866W114_9FLAV</name>
<keyword evidence="38" id="KW-1114">Inhibition of host interferon signaling pathway by virus</keyword>
<keyword evidence="26" id="KW-0645">Protease</keyword>
<evidence type="ECO:0000256" key="35">
    <source>
        <dbReference type="ARBA" id="ARBA00022806"/>
    </source>
</evidence>
<dbReference type="Gene3D" id="2.30.30.710">
    <property type="entry name" value="Hepatitis C virus non-structural protein NS2, C-terminal domain"/>
    <property type="match status" value="1"/>
</dbReference>
<proteinExistence type="predicted"/>
<dbReference type="Pfam" id="PF22027">
    <property type="entry name" value="NS3_helicase_C"/>
    <property type="match status" value="1"/>
</dbReference>
<evidence type="ECO:0000256" key="71">
    <source>
        <dbReference type="ARBA" id="ARBA00023303"/>
    </source>
</evidence>
<dbReference type="GO" id="GO:0019031">
    <property type="term" value="C:viral envelope"/>
    <property type="evidence" value="ECO:0007669"/>
    <property type="project" value="UniProtKB-KW"/>
</dbReference>
<feature type="region of interest" description="Disordered" evidence="78">
    <location>
        <begin position="2172"/>
        <end position="2210"/>
    </location>
</feature>
<keyword evidence="58" id="KW-1045">Host mitochondrion</keyword>
<keyword evidence="60" id="KW-0804">Transcription</keyword>
<keyword evidence="46" id="KW-0693">Viral RNA replication</keyword>
<dbReference type="GO" id="GO:0039654">
    <property type="term" value="P:fusion of virus membrane with host endosome membrane"/>
    <property type="evidence" value="ECO:0007669"/>
    <property type="project" value="UniProtKB-KW"/>
</dbReference>
<keyword evidence="63" id="KW-1041">Host lipid droplet</keyword>
<keyword evidence="59" id="KW-1015">Disulfide bond</keyword>
<comment type="function">
    <text evidence="75">Induces a specific membrane alteration that serves as a scaffold for the virus replication complex. This membrane alteration gives rise to the so-called ER-derived membranous web that contains the replication complex. NS4B self-interaction contributes to its function in membranous web formation. Promotes host TRIF protein degradation in a CASP8-dependent manner thereby inhibiting host TLR3-mediated interferon signaling. Disrupts the interaction between STING and TBK1 contributing to the inhibition of interferon signaling.</text>
</comment>
<comment type="subcellular location">
    <subcellularLocation>
        <location evidence="9">Host cytoplasm</location>
        <location evidence="9">Host perinuclear region</location>
    </subcellularLocation>
    <subcellularLocation>
        <location evidence="5">Host endoplasmic reticulum membrane</location>
        <topology evidence="5">Multi-pass membrane protein</topology>
    </subcellularLocation>
    <subcellularLocation>
        <location evidence="7">Host endoplasmic reticulum membrane</location>
        <topology evidence="7">Peripheral membrane protein</topology>
    </subcellularLocation>
    <subcellularLocation>
        <location evidence="10">Host endoplasmic reticulum membrane</location>
        <topology evidence="10">Single-pass type I membrane protein</topology>
    </subcellularLocation>
    <subcellularLocation>
        <location evidence="8">Host lipid droplet</location>
    </subcellularLocation>
    <subcellularLocation>
        <location evidence="6">Host mitochondrion</location>
    </subcellularLocation>
    <subcellularLocation>
        <location evidence="4">Host nucleus</location>
    </subcellularLocation>
    <subcellularLocation>
        <location evidence="11">Virion membrane</location>
        <topology evidence="11">Single-pass type I membrane protein</topology>
    </subcellularLocation>
</comment>
<dbReference type="Pfam" id="PF08301">
    <property type="entry name" value="HCV_NS5a_1b"/>
    <property type="match status" value="1"/>
</dbReference>
<keyword evidence="44" id="KW-0261">Viral envelope protein</keyword>
<feature type="compositionally biased region" description="Basic residues" evidence="78">
    <location>
        <begin position="8"/>
        <end position="22"/>
    </location>
</feature>
<keyword evidence="37" id="KW-0720">Serine protease</keyword>
<dbReference type="InterPro" id="IPR042205">
    <property type="entry name" value="HCV_NS2_C"/>
</dbReference>